<dbReference type="AlphaFoldDB" id="A0AAE7RDE7"/>
<dbReference type="SUPFAM" id="SSF51735">
    <property type="entry name" value="NAD(P)-binding Rossmann-fold domains"/>
    <property type="match status" value="1"/>
</dbReference>
<dbReference type="InterPro" id="IPR002347">
    <property type="entry name" value="SDR_fam"/>
</dbReference>
<dbReference type="RefSeq" id="WP_065700930.1">
    <property type="nucleotide sequence ID" value="NZ_CP049208.1"/>
</dbReference>
<dbReference type="Pfam" id="PF00106">
    <property type="entry name" value="adh_short"/>
    <property type="match status" value="1"/>
</dbReference>
<dbReference type="PANTHER" id="PTHR43431">
    <property type="entry name" value="OXIDOREDUCTASE, SHORT CHAIN DEHYDROGENASE/REDUCTASE FAMILY (AFU_ORTHOLOGUE AFUA_5G14000)"/>
    <property type="match status" value="1"/>
</dbReference>
<protein>
    <submittedName>
        <fullName evidence="2">SDR family NAD(P)-dependent oxidoreductase</fullName>
    </submittedName>
</protein>
<organism evidence="2 3">
    <name type="scientific">Agrobacterium rubi</name>
    <dbReference type="NCBI Taxonomy" id="28099"/>
    <lineage>
        <taxon>Bacteria</taxon>
        <taxon>Pseudomonadati</taxon>
        <taxon>Pseudomonadota</taxon>
        <taxon>Alphaproteobacteria</taxon>
        <taxon>Hyphomicrobiales</taxon>
        <taxon>Rhizobiaceae</taxon>
        <taxon>Rhizobium/Agrobacterium group</taxon>
        <taxon>Agrobacterium</taxon>
    </lineage>
</organism>
<dbReference type="KEGG" id="arui:G6M88_23200"/>
<name>A0AAE7RDE7_9HYPH</name>
<evidence type="ECO:0000313" key="2">
    <source>
        <dbReference type="EMBL" id="QTG03366.1"/>
    </source>
</evidence>
<sequence>MKTFLSIGTGPGIGAETARRFAAEGFRVVIAARDHSRLQTIVDTMAFSGNDTVLRTVDASDPDAVSALINAVKEEFGSINVLHYNAGNIRQATLADQAIDTLVPDLAVNIGGAMAAIKASAGHMAAAQAGTILLTGGGFALAPHPGFISISVGKAGIRALALGLFEQMKADGIHLATVTVAGVVETGSRQVRDIAEHFWSLHSQAESDWTAEVTYLP</sequence>
<dbReference type="Proteomes" id="UP000822331">
    <property type="component" value="Unassembled WGS sequence"/>
</dbReference>
<evidence type="ECO:0000313" key="3">
    <source>
        <dbReference type="Proteomes" id="UP000663912"/>
    </source>
</evidence>
<dbReference type="EMBL" id="CP049208">
    <property type="protein sequence ID" value="QTG03366.1"/>
    <property type="molecule type" value="Genomic_DNA"/>
</dbReference>
<gene>
    <name evidence="1" type="ORF">G6L72_24205</name>
    <name evidence="2" type="ORF">G6M88_23200</name>
</gene>
<accession>A0AAE7RDE7</accession>
<dbReference type="EMBL" id="JAAMCP010000017">
    <property type="protein sequence ID" value="NTF39795.1"/>
    <property type="molecule type" value="Genomic_DNA"/>
</dbReference>
<proteinExistence type="predicted"/>
<evidence type="ECO:0000313" key="1">
    <source>
        <dbReference type="EMBL" id="NTF39795.1"/>
    </source>
</evidence>
<geneLocation type="plasmid" evidence="2 3">
    <name>pW2_73_1</name>
</geneLocation>
<dbReference type="PANTHER" id="PTHR43431:SF1">
    <property type="entry name" value="OS08G0476300 PROTEIN"/>
    <property type="match status" value="1"/>
</dbReference>
<dbReference type="Gene3D" id="3.40.50.720">
    <property type="entry name" value="NAD(P)-binding Rossmann-like Domain"/>
    <property type="match status" value="1"/>
</dbReference>
<keyword evidence="4" id="KW-1185">Reference proteome</keyword>
<reference evidence="2" key="2">
    <citation type="submission" date="2020-02" db="EMBL/GenBank/DDBJ databases">
        <title>Unexpected conservation and global transmission of agrobacterial virulence plasmids.</title>
        <authorList>
            <person name="Weisberg A.J."/>
            <person name="Davis E.W. II"/>
            <person name="Tabima J.R."/>
            <person name="Belcher M.S."/>
            <person name="Miller M."/>
            <person name="Kuo C.-H."/>
            <person name="Loper J.E."/>
            <person name="Grunwald N.J."/>
            <person name="Putnam M.L."/>
            <person name="Chang J.H."/>
        </authorList>
    </citation>
    <scope>NUCLEOTIDE SEQUENCE</scope>
    <source>
        <strain evidence="2">W2/73</strain>
        <plasmid evidence="2">pW2_73_1</plasmid>
    </source>
</reference>
<reference evidence="1 4" key="1">
    <citation type="journal article" date="2020" name="Science">
        <title>Unexpected conservation and global transmission of agrobacterial virulence plasmids.</title>
        <authorList>
            <person name="Weisberg A.J."/>
            <person name="Davis E.W. 2nd"/>
            <person name="Tabima J."/>
            <person name="Belcher M.S."/>
            <person name="Miller M."/>
            <person name="Kuo C.H."/>
            <person name="Loper J.E."/>
            <person name="Grunwald N.J."/>
            <person name="Putnam M.L."/>
            <person name="Chang J.H."/>
        </authorList>
    </citation>
    <scope>NUCLEOTIDE SEQUENCE [LARGE SCALE GENOMIC DNA]</scope>
    <source>
        <strain evidence="1 4">A19/93</strain>
    </source>
</reference>
<evidence type="ECO:0000313" key="4">
    <source>
        <dbReference type="Proteomes" id="UP000822331"/>
    </source>
</evidence>
<dbReference type="Proteomes" id="UP000663912">
    <property type="component" value="Plasmid pW2_73_1"/>
</dbReference>
<dbReference type="InterPro" id="IPR036291">
    <property type="entry name" value="NAD(P)-bd_dom_sf"/>
</dbReference>
<keyword evidence="2" id="KW-0614">Plasmid</keyword>